<dbReference type="EMBL" id="LAZR01064210">
    <property type="protein sequence ID" value="KKK57973.1"/>
    <property type="molecule type" value="Genomic_DNA"/>
</dbReference>
<name>A0A0F8WMR7_9ZZZZ</name>
<reference evidence="1" key="1">
    <citation type="journal article" date="2015" name="Nature">
        <title>Complex archaea that bridge the gap between prokaryotes and eukaryotes.</title>
        <authorList>
            <person name="Spang A."/>
            <person name="Saw J.H."/>
            <person name="Jorgensen S.L."/>
            <person name="Zaremba-Niedzwiedzka K."/>
            <person name="Martijn J."/>
            <person name="Lind A.E."/>
            <person name="van Eijk R."/>
            <person name="Schleper C."/>
            <person name="Guy L."/>
            <person name="Ettema T.J."/>
        </authorList>
    </citation>
    <scope>NUCLEOTIDE SEQUENCE</scope>
</reference>
<accession>A0A0F8WMR7</accession>
<evidence type="ECO:0000313" key="1">
    <source>
        <dbReference type="EMBL" id="KKK57973.1"/>
    </source>
</evidence>
<gene>
    <name evidence="1" type="ORF">LCGC14_3049110</name>
</gene>
<organism evidence="1">
    <name type="scientific">marine sediment metagenome</name>
    <dbReference type="NCBI Taxonomy" id="412755"/>
    <lineage>
        <taxon>unclassified sequences</taxon>
        <taxon>metagenomes</taxon>
        <taxon>ecological metagenomes</taxon>
    </lineage>
</organism>
<feature type="non-terminal residue" evidence="1">
    <location>
        <position position="161"/>
    </location>
</feature>
<dbReference type="AlphaFoldDB" id="A0A0F8WMR7"/>
<protein>
    <submittedName>
        <fullName evidence="1">Uncharacterized protein</fullName>
    </submittedName>
</protein>
<proteinExistence type="predicted"/>
<sequence length="161" mass="17865">MPIVGTKHPKREYTFSFNNFSDGYTEEVSSAFLTSKELSRCKNLMYVLSQDEEGEDKITMKTRQGTEKISNTALPGAADVLATTYYKNQSQYIVATASKIYYLDGSSDPVEIGNLDGLPIFVEFNSKLIICDGGITKSWDGSTFDKLNNYFVDESIGTGDN</sequence>
<comment type="caution">
    <text evidence="1">The sequence shown here is derived from an EMBL/GenBank/DDBJ whole genome shotgun (WGS) entry which is preliminary data.</text>
</comment>